<dbReference type="CDD" id="cd00487">
    <property type="entry name" value="Pep_deformylase"/>
    <property type="match status" value="1"/>
</dbReference>
<dbReference type="GO" id="GO:0042586">
    <property type="term" value="F:peptide deformylase activity"/>
    <property type="evidence" value="ECO:0007669"/>
    <property type="project" value="UniProtKB-UniRule"/>
</dbReference>
<dbReference type="PANTHER" id="PTHR10458:SF22">
    <property type="entry name" value="PEPTIDE DEFORMYLASE"/>
    <property type="match status" value="1"/>
</dbReference>
<evidence type="ECO:0000313" key="4">
    <source>
        <dbReference type="EMBL" id="OGL98521.1"/>
    </source>
</evidence>
<dbReference type="Gene3D" id="3.90.45.10">
    <property type="entry name" value="Peptide deformylase"/>
    <property type="match status" value="1"/>
</dbReference>
<dbReference type="NCBIfam" id="NF001159">
    <property type="entry name" value="PRK00150.1-3"/>
    <property type="match status" value="1"/>
</dbReference>
<accession>A0A1F7W6V4</accession>
<feature type="binding site" evidence="2">
    <location>
        <position position="91"/>
    </location>
    <ligand>
        <name>Fe cation</name>
        <dbReference type="ChEBI" id="CHEBI:24875"/>
    </ligand>
</feature>
<reference evidence="4 5" key="1">
    <citation type="journal article" date="2016" name="Nat. Commun.">
        <title>Thousands of microbial genomes shed light on interconnected biogeochemical processes in an aquifer system.</title>
        <authorList>
            <person name="Anantharaman K."/>
            <person name="Brown C.T."/>
            <person name="Hug L.A."/>
            <person name="Sharon I."/>
            <person name="Castelle C.J."/>
            <person name="Probst A.J."/>
            <person name="Thomas B.C."/>
            <person name="Singh A."/>
            <person name="Wilkins M.J."/>
            <person name="Karaoz U."/>
            <person name="Brodie E.L."/>
            <person name="Williams K.H."/>
            <person name="Hubbard S.S."/>
            <person name="Banfield J.F."/>
        </authorList>
    </citation>
    <scope>NUCLEOTIDE SEQUENCE [LARGE SCALE GENOMIC DNA]</scope>
</reference>
<dbReference type="EMBL" id="MGFE01000020">
    <property type="protein sequence ID" value="OGL98521.1"/>
    <property type="molecule type" value="Genomic_DNA"/>
</dbReference>
<comment type="cofactor">
    <cofactor evidence="2">
        <name>Fe(2+)</name>
        <dbReference type="ChEBI" id="CHEBI:29033"/>
    </cofactor>
    <text evidence="2">Binds 1 Fe(2+) ion.</text>
</comment>
<name>A0A1F7W6V4_9BACT</name>
<gene>
    <name evidence="2" type="primary">def</name>
    <name evidence="4" type="ORF">A2304_02340</name>
</gene>
<evidence type="ECO:0000256" key="1">
    <source>
        <dbReference type="ARBA" id="ARBA00010759"/>
    </source>
</evidence>
<dbReference type="HAMAP" id="MF_00163">
    <property type="entry name" value="Pep_deformylase"/>
    <property type="match status" value="1"/>
</dbReference>
<feature type="compositionally biased region" description="Basic and acidic residues" evidence="3">
    <location>
        <begin position="1"/>
        <end position="17"/>
    </location>
</feature>
<comment type="caution">
    <text evidence="4">The sequence shown here is derived from an EMBL/GenBank/DDBJ whole genome shotgun (WGS) entry which is preliminary data.</text>
</comment>
<evidence type="ECO:0000256" key="2">
    <source>
        <dbReference type="HAMAP-Rule" id="MF_00163"/>
    </source>
</evidence>
<proteinExistence type="inferred from homology"/>
<feature type="binding site" evidence="2">
    <location>
        <position position="133"/>
    </location>
    <ligand>
        <name>Fe cation</name>
        <dbReference type="ChEBI" id="CHEBI:24875"/>
    </ligand>
</feature>
<dbReference type="AlphaFoldDB" id="A0A1F7W6V4"/>
<evidence type="ECO:0000256" key="3">
    <source>
        <dbReference type="SAM" id="MobiDB-lite"/>
    </source>
</evidence>
<dbReference type="EC" id="3.5.1.88" evidence="2"/>
<dbReference type="GO" id="GO:0006412">
    <property type="term" value="P:translation"/>
    <property type="evidence" value="ECO:0007669"/>
    <property type="project" value="UniProtKB-UniRule"/>
</dbReference>
<keyword evidence="2" id="KW-0408">Iron</keyword>
<dbReference type="NCBIfam" id="TIGR00079">
    <property type="entry name" value="pept_deformyl"/>
    <property type="match status" value="1"/>
</dbReference>
<dbReference type="Proteomes" id="UP000176501">
    <property type="component" value="Unassembled WGS sequence"/>
</dbReference>
<dbReference type="InterPro" id="IPR023635">
    <property type="entry name" value="Peptide_deformylase"/>
</dbReference>
<dbReference type="SUPFAM" id="SSF56420">
    <property type="entry name" value="Peptide deformylase"/>
    <property type="match status" value="1"/>
</dbReference>
<comment type="catalytic activity">
    <reaction evidence="2">
        <text>N-terminal N-formyl-L-methionyl-[peptide] + H2O = N-terminal L-methionyl-[peptide] + formate</text>
        <dbReference type="Rhea" id="RHEA:24420"/>
        <dbReference type="Rhea" id="RHEA-COMP:10639"/>
        <dbReference type="Rhea" id="RHEA-COMP:10640"/>
        <dbReference type="ChEBI" id="CHEBI:15377"/>
        <dbReference type="ChEBI" id="CHEBI:15740"/>
        <dbReference type="ChEBI" id="CHEBI:49298"/>
        <dbReference type="ChEBI" id="CHEBI:64731"/>
        <dbReference type="EC" id="3.5.1.88"/>
    </reaction>
</comment>
<feature type="binding site" evidence="2">
    <location>
        <position position="137"/>
    </location>
    <ligand>
        <name>Fe cation</name>
        <dbReference type="ChEBI" id="CHEBI:24875"/>
    </ligand>
</feature>
<organism evidence="4 5">
    <name type="scientific">Candidatus Uhrbacteria bacterium RIFOXYB2_FULL_57_15</name>
    <dbReference type="NCBI Taxonomy" id="1802422"/>
    <lineage>
        <taxon>Bacteria</taxon>
        <taxon>Candidatus Uhriibacteriota</taxon>
    </lineage>
</organism>
<keyword evidence="2" id="KW-0648">Protein biosynthesis</keyword>
<dbReference type="InterPro" id="IPR036821">
    <property type="entry name" value="Peptide_deformylase_sf"/>
</dbReference>
<dbReference type="PIRSF" id="PIRSF004749">
    <property type="entry name" value="Pep_def"/>
    <property type="match status" value="1"/>
</dbReference>
<dbReference type="PRINTS" id="PR01576">
    <property type="entry name" value="PDEFORMYLASE"/>
</dbReference>
<dbReference type="GO" id="GO:0046872">
    <property type="term" value="F:metal ion binding"/>
    <property type="evidence" value="ECO:0007669"/>
    <property type="project" value="UniProtKB-KW"/>
</dbReference>
<comment type="function">
    <text evidence="2">Removes the formyl group from the N-terminal Met of newly synthesized proteins. Requires at least a dipeptide for an efficient rate of reaction. N-terminal L-methionine is a prerequisite for activity but the enzyme has broad specificity at other positions.</text>
</comment>
<feature type="region of interest" description="Disordered" evidence="3">
    <location>
        <begin position="1"/>
        <end position="20"/>
    </location>
</feature>
<dbReference type="Pfam" id="PF01327">
    <property type="entry name" value="Pep_deformylase"/>
    <property type="match status" value="1"/>
</dbReference>
<dbReference type="PANTHER" id="PTHR10458">
    <property type="entry name" value="PEPTIDE DEFORMYLASE"/>
    <property type="match status" value="1"/>
</dbReference>
<evidence type="ECO:0000313" key="5">
    <source>
        <dbReference type="Proteomes" id="UP000176501"/>
    </source>
</evidence>
<sequence length="159" mass="17766">MHVRVETEPNNELRVRSNEVPPSELGSARIKKLISDLTETMRAENGCGIAAPQVGIHERVIIVDPGNGPRAYVNPKIVSRSLRTFSFEEGCLSVPGVWGMVKRHRSVKVRAHDENGIEVSLQATDLEAVILQHEIDHLDGVLFIDRVEKITRLPNHQIL</sequence>
<protein>
    <recommendedName>
        <fullName evidence="2">Peptide deformylase</fullName>
        <shortName evidence="2">PDF</shortName>
        <ecNumber evidence="2">3.5.1.88</ecNumber>
    </recommendedName>
    <alternativeName>
        <fullName evidence="2">Polypeptide deformylase</fullName>
    </alternativeName>
</protein>
<feature type="active site" evidence="2">
    <location>
        <position position="134"/>
    </location>
</feature>
<comment type="similarity">
    <text evidence="1 2">Belongs to the polypeptide deformylase family.</text>
</comment>
<keyword evidence="2" id="KW-0378">Hydrolase</keyword>
<keyword evidence="2" id="KW-0479">Metal-binding</keyword>